<dbReference type="Gene3D" id="2.40.70.10">
    <property type="entry name" value="Acid Proteases"/>
    <property type="match status" value="2"/>
</dbReference>
<dbReference type="PROSITE" id="PS51767">
    <property type="entry name" value="PEPTIDASE_A1"/>
    <property type="match status" value="1"/>
</dbReference>
<keyword evidence="5" id="KW-0106">Calcium</keyword>
<evidence type="ECO:0000256" key="6">
    <source>
        <dbReference type="ARBA" id="ARBA00024334"/>
    </source>
</evidence>
<dbReference type="PANTHER" id="PTHR47966">
    <property type="entry name" value="BETA-SITE APP-CLEAVING ENZYME, ISOFORM A-RELATED"/>
    <property type="match status" value="1"/>
</dbReference>
<comment type="similarity">
    <text evidence="6">Belongs to the protein kinase superfamily. Ser/Thr protein kinase family. CDPK subfamily.</text>
</comment>
<evidence type="ECO:0000313" key="14">
    <source>
        <dbReference type="Proteomes" id="UP000601435"/>
    </source>
</evidence>
<dbReference type="Gene3D" id="1.10.238.10">
    <property type="entry name" value="EF-hand"/>
    <property type="match status" value="2"/>
</dbReference>
<dbReference type="InterPro" id="IPR011009">
    <property type="entry name" value="Kinase-like_dom_sf"/>
</dbReference>
<feature type="domain" description="EF-hand" evidence="11">
    <location>
        <begin position="183"/>
        <end position="218"/>
    </location>
</feature>
<proteinExistence type="inferred from homology"/>
<organism evidence="13 14">
    <name type="scientific">Symbiodinium necroappetens</name>
    <dbReference type="NCBI Taxonomy" id="1628268"/>
    <lineage>
        <taxon>Eukaryota</taxon>
        <taxon>Sar</taxon>
        <taxon>Alveolata</taxon>
        <taxon>Dinophyceae</taxon>
        <taxon>Suessiales</taxon>
        <taxon>Symbiodiniaceae</taxon>
        <taxon>Symbiodinium</taxon>
    </lineage>
</organism>
<accession>A0A812V2Y5</accession>
<evidence type="ECO:0000259" key="10">
    <source>
        <dbReference type="PROSITE" id="PS50011"/>
    </source>
</evidence>
<dbReference type="InterPro" id="IPR021109">
    <property type="entry name" value="Peptidase_aspartic_dom_sf"/>
</dbReference>
<dbReference type="Pfam" id="PF13499">
    <property type="entry name" value="EF-hand_7"/>
    <property type="match status" value="1"/>
</dbReference>
<evidence type="ECO:0000256" key="9">
    <source>
        <dbReference type="RuleBase" id="RU000454"/>
    </source>
</evidence>
<dbReference type="InterPro" id="IPR011992">
    <property type="entry name" value="EF-hand-dom_pair"/>
</dbReference>
<protein>
    <submittedName>
        <fullName evidence="13">Ctse-b protein</fullName>
    </submittedName>
</protein>
<dbReference type="Pfam" id="PF00069">
    <property type="entry name" value="Pkinase"/>
    <property type="match status" value="1"/>
</dbReference>
<evidence type="ECO:0000259" key="11">
    <source>
        <dbReference type="PROSITE" id="PS50222"/>
    </source>
</evidence>
<keyword evidence="14" id="KW-1185">Reference proteome</keyword>
<dbReference type="GO" id="GO:0004190">
    <property type="term" value="F:aspartic-type endopeptidase activity"/>
    <property type="evidence" value="ECO:0007669"/>
    <property type="project" value="UniProtKB-KW"/>
</dbReference>
<keyword evidence="3 9" id="KW-0064">Aspartyl protease</keyword>
<dbReference type="PANTHER" id="PTHR47966:SF51">
    <property type="entry name" value="BETA-SITE APP-CLEAVING ENZYME, ISOFORM A-RELATED"/>
    <property type="match status" value="1"/>
</dbReference>
<evidence type="ECO:0000313" key="13">
    <source>
        <dbReference type="EMBL" id="CAE7602602.1"/>
    </source>
</evidence>
<feature type="active site" evidence="7">
    <location>
        <position position="356"/>
    </location>
</feature>
<dbReference type="Pfam" id="PF00036">
    <property type="entry name" value="EF-hand_1"/>
    <property type="match status" value="1"/>
</dbReference>
<dbReference type="PROSITE" id="PS00141">
    <property type="entry name" value="ASP_PROTEASE"/>
    <property type="match status" value="1"/>
</dbReference>
<feature type="disulfide bond" evidence="8">
    <location>
        <begin position="580"/>
        <end position="615"/>
    </location>
</feature>
<dbReference type="CDD" id="cd00051">
    <property type="entry name" value="EFh"/>
    <property type="match status" value="2"/>
</dbReference>
<feature type="non-terminal residue" evidence="13">
    <location>
        <position position="679"/>
    </location>
</feature>
<dbReference type="GO" id="GO:0016485">
    <property type="term" value="P:protein processing"/>
    <property type="evidence" value="ECO:0007669"/>
    <property type="project" value="UniProtKB-ARBA"/>
</dbReference>
<dbReference type="GO" id="GO:0005524">
    <property type="term" value="F:ATP binding"/>
    <property type="evidence" value="ECO:0007669"/>
    <property type="project" value="InterPro"/>
</dbReference>
<dbReference type="InterPro" id="IPR001969">
    <property type="entry name" value="Aspartic_peptidase_AS"/>
</dbReference>
<dbReference type="GO" id="GO:0005509">
    <property type="term" value="F:calcium ion binding"/>
    <property type="evidence" value="ECO:0007669"/>
    <property type="project" value="InterPro"/>
</dbReference>
<keyword evidence="8" id="KW-1015">Disulfide bond</keyword>
<keyword evidence="4 9" id="KW-0378">Hydrolase</keyword>
<dbReference type="SUPFAM" id="SSF50630">
    <property type="entry name" value="Acid proteases"/>
    <property type="match status" value="1"/>
</dbReference>
<dbReference type="OrthoDB" id="771136at2759"/>
<evidence type="ECO:0000256" key="1">
    <source>
        <dbReference type="ARBA" id="ARBA00007447"/>
    </source>
</evidence>
<dbReference type="InterPro" id="IPR001461">
    <property type="entry name" value="Aspartic_peptidase_A1"/>
</dbReference>
<dbReference type="SMART" id="SM00054">
    <property type="entry name" value="EFh"/>
    <property type="match status" value="2"/>
</dbReference>
<sequence length="679" mass="74799">ATRHSVASFSSKVGTPYYVAPEVLPRFPRYSEKVDCWSAGVVLYILLSGIFPFKEEGTTATLQKVRTAKCTFPPEAFQGVSRAAKVPKKWMGTDPPLVAVLRAEHRFKKAALHVLARQQDDGTLSAPGGPVSRLRQVFTELDQDGDGIITFNELKEGLSESQELQHLARAVDADGSGEIVALVQESALWAAFRVFDKNDDGRISLKEIQEVLGTKEVNRTVSKEQIKKILAEVDTNGDGLGLSLICELDWYSDVQRKPLVVSADFQGIGWVRLILRRILGISGGSTEGLALWACLVATLAFQTLGGTSVEPGEVVVSLTRQRRPLPDSWGRRQSTVEYFAEVEVGSPSQSFRMIFDTGSANVVIPSSHCLAPSCLQSRRYDASRSSTAERELCSKDIEASNYTREAVTLAFGTGQVTGHYAKDQVCLGEGLCAALSFVEATNQSEHPFLNAPYDGVLGLALPQLSQDHGFCLFDELVKSRKLARPLFAVYFSLEEGEISFGKVDVKRMESELKWAPVWKPGFWQVSLTDLTLNGSKTELCGAPGSYTACAAALDTGTSALTAPTRLARQLAELLKVAPDCSNFDALPTLGFLLEEADLELQLTPQDYVEREEGTCELQLMAVDVPRPDGPLFLLGDPFLRRYYTVYDRQRLRMGFALARQSINEKSDWNEINKHWSTFE</sequence>
<reference evidence="13" key="1">
    <citation type="submission" date="2021-02" db="EMBL/GenBank/DDBJ databases">
        <authorList>
            <person name="Dougan E. K."/>
            <person name="Rhodes N."/>
            <person name="Thang M."/>
            <person name="Chan C."/>
        </authorList>
    </citation>
    <scope>NUCLEOTIDE SEQUENCE</scope>
</reference>
<dbReference type="FunFam" id="2.40.70.10:FF:000115">
    <property type="entry name" value="Lysosomal aspartic protease"/>
    <property type="match status" value="1"/>
</dbReference>
<dbReference type="AlphaFoldDB" id="A0A812V2Y5"/>
<dbReference type="InterPro" id="IPR034164">
    <property type="entry name" value="Pepsin-like_dom"/>
</dbReference>
<name>A0A812V2Y5_9DINO</name>
<feature type="domain" description="Peptidase A1" evidence="12">
    <location>
        <begin position="338"/>
        <end position="656"/>
    </location>
</feature>
<comment type="similarity">
    <text evidence="1 9">Belongs to the peptidase A1 family.</text>
</comment>
<feature type="active site" evidence="7">
    <location>
        <position position="554"/>
    </location>
</feature>
<dbReference type="SUPFAM" id="SSF47473">
    <property type="entry name" value="EF-hand"/>
    <property type="match status" value="1"/>
</dbReference>
<evidence type="ECO:0000256" key="5">
    <source>
        <dbReference type="ARBA" id="ARBA00022837"/>
    </source>
</evidence>
<dbReference type="PROSITE" id="PS50011">
    <property type="entry name" value="PROTEIN_KINASE_DOM"/>
    <property type="match status" value="1"/>
</dbReference>
<dbReference type="Pfam" id="PF00026">
    <property type="entry name" value="Asp"/>
    <property type="match status" value="1"/>
</dbReference>
<evidence type="ECO:0000256" key="2">
    <source>
        <dbReference type="ARBA" id="ARBA00022670"/>
    </source>
</evidence>
<dbReference type="InterPro" id="IPR000719">
    <property type="entry name" value="Prot_kinase_dom"/>
</dbReference>
<dbReference type="InterPro" id="IPR033121">
    <property type="entry name" value="PEPTIDASE_A1"/>
</dbReference>
<dbReference type="Gene3D" id="1.10.510.10">
    <property type="entry name" value="Transferase(Phosphotransferase) domain 1"/>
    <property type="match status" value="1"/>
</dbReference>
<dbReference type="InterPro" id="IPR018247">
    <property type="entry name" value="EF_Hand_1_Ca_BS"/>
</dbReference>
<evidence type="ECO:0000256" key="7">
    <source>
        <dbReference type="PIRSR" id="PIRSR601461-1"/>
    </source>
</evidence>
<feature type="disulfide bond" evidence="8">
    <location>
        <begin position="369"/>
        <end position="374"/>
    </location>
</feature>
<dbReference type="PRINTS" id="PR00792">
    <property type="entry name" value="PEPSIN"/>
</dbReference>
<dbReference type="GO" id="GO:0004672">
    <property type="term" value="F:protein kinase activity"/>
    <property type="evidence" value="ECO:0007669"/>
    <property type="project" value="InterPro"/>
</dbReference>
<dbReference type="InterPro" id="IPR002048">
    <property type="entry name" value="EF_hand_dom"/>
</dbReference>
<dbReference type="Proteomes" id="UP000601435">
    <property type="component" value="Unassembled WGS sequence"/>
</dbReference>
<gene>
    <name evidence="13" type="primary">ctse-b</name>
    <name evidence="13" type="ORF">SNEC2469_LOCUS17249</name>
</gene>
<keyword evidence="2 9" id="KW-0645">Protease</keyword>
<dbReference type="CDD" id="cd05471">
    <property type="entry name" value="pepsin_like"/>
    <property type="match status" value="1"/>
</dbReference>
<dbReference type="PROSITE" id="PS00018">
    <property type="entry name" value="EF_HAND_1"/>
    <property type="match status" value="2"/>
</dbReference>
<evidence type="ECO:0000256" key="8">
    <source>
        <dbReference type="PIRSR" id="PIRSR601461-2"/>
    </source>
</evidence>
<comment type="caution">
    <text evidence="13">The sequence shown here is derived from an EMBL/GenBank/DDBJ whole genome shotgun (WGS) entry which is preliminary data.</text>
</comment>
<evidence type="ECO:0000256" key="3">
    <source>
        <dbReference type="ARBA" id="ARBA00022750"/>
    </source>
</evidence>
<dbReference type="PROSITE" id="PS50222">
    <property type="entry name" value="EF_HAND_2"/>
    <property type="match status" value="2"/>
</dbReference>
<evidence type="ECO:0000256" key="4">
    <source>
        <dbReference type="ARBA" id="ARBA00022801"/>
    </source>
</evidence>
<dbReference type="EMBL" id="CAJNJA010028453">
    <property type="protein sequence ID" value="CAE7602602.1"/>
    <property type="molecule type" value="Genomic_DNA"/>
</dbReference>
<feature type="domain" description="EF-hand" evidence="11">
    <location>
        <begin position="129"/>
        <end position="164"/>
    </location>
</feature>
<dbReference type="SUPFAM" id="SSF56112">
    <property type="entry name" value="Protein kinase-like (PK-like)"/>
    <property type="match status" value="1"/>
</dbReference>
<feature type="domain" description="Protein kinase" evidence="10">
    <location>
        <begin position="1"/>
        <end position="212"/>
    </location>
</feature>
<evidence type="ECO:0000259" key="12">
    <source>
        <dbReference type="PROSITE" id="PS51767"/>
    </source>
</evidence>